<accession>A0ABW7S9T9</accession>
<sequence>MAGPIPLTERKNSTDPRTDDVALSKRRVRPWRVVAGAVLALVAVLLVHFLVTNPRLEWGVVAEYLFEPSVLSGLGTTVWLAVAATVVGAVVGAILAAAQMSQFPPVRWAATLYIGVFRGIPPLVQLIFWFNLAYLLPRISFGIPFGPEFASWDANEVITPVTAAVIGLSLVESAYMAEIIRGGLLGVEQGQRDAARAMGLTPGQTFFRVVLPQAMRVIIPPGGSQFISVLKGTALVSVIAMSDLLHSVQVVYNRTYEIVPMLIVACLWYLAVVTLFTVGQRWLERHFSRGHTTGGLTRRPNRMTDGASA</sequence>
<feature type="transmembrane region" description="Helical" evidence="8">
    <location>
        <begin position="71"/>
        <end position="98"/>
    </location>
</feature>
<evidence type="ECO:0000313" key="11">
    <source>
        <dbReference type="EMBL" id="MFI0576250.1"/>
    </source>
</evidence>
<keyword evidence="12" id="KW-1185">Reference proteome</keyword>
<feature type="transmembrane region" description="Helical" evidence="8">
    <location>
        <begin position="258"/>
        <end position="279"/>
    </location>
</feature>
<evidence type="ECO:0000256" key="8">
    <source>
        <dbReference type="RuleBase" id="RU363032"/>
    </source>
</evidence>
<keyword evidence="7 8" id="KW-0472">Membrane</keyword>
<feature type="transmembrane region" description="Helical" evidence="8">
    <location>
        <begin position="110"/>
        <end position="137"/>
    </location>
</feature>
<dbReference type="RefSeq" id="WP_201280970.1">
    <property type="nucleotide sequence ID" value="NZ_JAAIFS010000005.1"/>
</dbReference>
<dbReference type="EMBL" id="JBIQWK010000012">
    <property type="protein sequence ID" value="MFI0576250.1"/>
    <property type="molecule type" value="Genomic_DNA"/>
</dbReference>
<evidence type="ECO:0000256" key="2">
    <source>
        <dbReference type="ARBA" id="ARBA00022448"/>
    </source>
</evidence>
<dbReference type="Pfam" id="PF00528">
    <property type="entry name" value="BPD_transp_1"/>
    <property type="match status" value="1"/>
</dbReference>
<evidence type="ECO:0000256" key="3">
    <source>
        <dbReference type="ARBA" id="ARBA00022475"/>
    </source>
</evidence>
<feature type="compositionally biased region" description="Basic and acidic residues" evidence="9">
    <location>
        <begin position="8"/>
        <end position="21"/>
    </location>
</feature>
<proteinExistence type="inferred from homology"/>
<dbReference type="PROSITE" id="PS50928">
    <property type="entry name" value="ABC_TM1"/>
    <property type="match status" value="1"/>
</dbReference>
<dbReference type="InterPro" id="IPR010065">
    <property type="entry name" value="AA_ABC_transptr_permease_3TM"/>
</dbReference>
<feature type="transmembrane region" description="Helical" evidence="8">
    <location>
        <begin position="33"/>
        <end position="51"/>
    </location>
</feature>
<organism evidence="11 12">
    <name type="scientific">Streptomyces tendae</name>
    <dbReference type="NCBI Taxonomy" id="1932"/>
    <lineage>
        <taxon>Bacteria</taxon>
        <taxon>Bacillati</taxon>
        <taxon>Actinomycetota</taxon>
        <taxon>Actinomycetes</taxon>
        <taxon>Kitasatosporales</taxon>
        <taxon>Streptomycetaceae</taxon>
        <taxon>Streptomyces</taxon>
    </lineage>
</organism>
<dbReference type="Proteomes" id="UP001610810">
    <property type="component" value="Unassembled WGS sequence"/>
</dbReference>
<dbReference type="PANTHER" id="PTHR30614">
    <property type="entry name" value="MEMBRANE COMPONENT OF AMINO ACID ABC TRANSPORTER"/>
    <property type="match status" value="1"/>
</dbReference>
<keyword evidence="2 8" id="KW-0813">Transport</keyword>
<reference evidence="11 12" key="1">
    <citation type="submission" date="2024-10" db="EMBL/GenBank/DDBJ databases">
        <authorList>
            <person name="Wannawong T."/>
            <person name="Kuncharoen N."/>
            <person name="Mhuantong W."/>
        </authorList>
    </citation>
    <scope>NUCLEOTIDE SEQUENCE [LARGE SCALE GENOMIC DNA]</scope>
    <source>
        <strain evidence="11 12">CALK1-4</strain>
    </source>
</reference>
<comment type="caution">
    <text evidence="11">The sequence shown here is derived from an EMBL/GenBank/DDBJ whole genome shotgun (WGS) entry which is preliminary data.</text>
</comment>
<evidence type="ECO:0000259" key="10">
    <source>
        <dbReference type="PROSITE" id="PS50928"/>
    </source>
</evidence>
<dbReference type="InterPro" id="IPR043429">
    <property type="entry name" value="ArtM/GltK/GlnP/TcyL/YhdX-like"/>
</dbReference>
<dbReference type="CDD" id="cd06261">
    <property type="entry name" value="TM_PBP2"/>
    <property type="match status" value="1"/>
</dbReference>
<gene>
    <name evidence="11" type="ORF">ACH3YB_31950</name>
</gene>
<comment type="subcellular location">
    <subcellularLocation>
        <location evidence="1 8">Cell membrane</location>
        <topology evidence="1 8">Multi-pass membrane protein</topology>
    </subcellularLocation>
</comment>
<dbReference type="SUPFAM" id="SSF161098">
    <property type="entry name" value="MetI-like"/>
    <property type="match status" value="1"/>
</dbReference>
<evidence type="ECO:0000256" key="9">
    <source>
        <dbReference type="SAM" id="MobiDB-lite"/>
    </source>
</evidence>
<dbReference type="Gene3D" id="1.10.3720.10">
    <property type="entry name" value="MetI-like"/>
    <property type="match status" value="1"/>
</dbReference>
<dbReference type="NCBIfam" id="TIGR01726">
    <property type="entry name" value="HEQRo_perm_3TM"/>
    <property type="match status" value="1"/>
</dbReference>
<dbReference type="InterPro" id="IPR000515">
    <property type="entry name" value="MetI-like"/>
</dbReference>
<feature type="region of interest" description="Disordered" evidence="9">
    <location>
        <begin position="1"/>
        <end position="21"/>
    </location>
</feature>
<evidence type="ECO:0000256" key="7">
    <source>
        <dbReference type="ARBA" id="ARBA00023136"/>
    </source>
</evidence>
<evidence type="ECO:0000256" key="4">
    <source>
        <dbReference type="ARBA" id="ARBA00022692"/>
    </source>
</evidence>
<dbReference type="PANTHER" id="PTHR30614:SF0">
    <property type="entry name" value="L-CYSTINE TRANSPORT SYSTEM PERMEASE PROTEIN TCYL"/>
    <property type="match status" value="1"/>
</dbReference>
<comment type="similarity">
    <text evidence="8">Belongs to the binding-protein-dependent transport system permease family.</text>
</comment>
<evidence type="ECO:0000256" key="5">
    <source>
        <dbReference type="ARBA" id="ARBA00022970"/>
    </source>
</evidence>
<protein>
    <submittedName>
        <fullName evidence="11">Amino acid ABC transporter permease</fullName>
    </submittedName>
</protein>
<keyword evidence="3" id="KW-1003">Cell membrane</keyword>
<evidence type="ECO:0000313" key="12">
    <source>
        <dbReference type="Proteomes" id="UP001610810"/>
    </source>
</evidence>
<dbReference type="InterPro" id="IPR035906">
    <property type="entry name" value="MetI-like_sf"/>
</dbReference>
<keyword evidence="4 8" id="KW-0812">Transmembrane</keyword>
<evidence type="ECO:0000256" key="1">
    <source>
        <dbReference type="ARBA" id="ARBA00004651"/>
    </source>
</evidence>
<feature type="domain" description="ABC transmembrane type-1" evidence="10">
    <location>
        <begin position="74"/>
        <end position="277"/>
    </location>
</feature>
<keyword evidence="6 8" id="KW-1133">Transmembrane helix</keyword>
<keyword evidence="5" id="KW-0029">Amino-acid transport</keyword>
<name>A0ABW7S9T9_STRTE</name>
<evidence type="ECO:0000256" key="6">
    <source>
        <dbReference type="ARBA" id="ARBA00022989"/>
    </source>
</evidence>